<dbReference type="EMBL" id="AYKW01000045">
    <property type="protein sequence ID" value="PIL25787.1"/>
    <property type="molecule type" value="Genomic_DNA"/>
</dbReference>
<comment type="caution">
    <text evidence="1">The sequence shown here is derived from an EMBL/GenBank/DDBJ whole genome shotgun (WGS) entry which is preliminary data.</text>
</comment>
<gene>
    <name evidence="1" type="ORF">GSI_11537</name>
</gene>
<organism evidence="1 2">
    <name type="scientific">Ganoderma sinense ZZ0214-1</name>
    <dbReference type="NCBI Taxonomy" id="1077348"/>
    <lineage>
        <taxon>Eukaryota</taxon>
        <taxon>Fungi</taxon>
        <taxon>Dikarya</taxon>
        <taxon>Basidiomycota</taxon>
        <taxon>Agaricomycotina</taxon>
        <taxon>Agaricomycetes</taxon>
        <taxon>Polyporales</taxon>
        <taxon>Polyporaceae</taxon>
        <taxon>Ganoderma</taxon>
    </lineage>
</organism>
<evidence type="ECO:0008006" key="3">
    <source>
        <dbReference type="Google" id="ProtNLM"/>
    </source>
</evidence>
<name>A0A2G8RWB6_9APHY</name>
<proteinExistence type="predicted"/>
<evidence type="ECO:0000313" key="2">
    <source>
        <dbReference type="Proteomes" id="UP000230002"/>
    </source>
</evidence>
<dbReference type="Proteomes" id="UP000230002">
    <property type="component" value="Unassembled WGS sequence"/>
</dbReference>
<dbReference type="Gene3D" id="3.80.10.10">
    <property type="entry name" value="Ribonuclease Inhibitor"/>
    <property type="match status" value="1"/>
</dbReference>
<accession>A0A2G8RWB6</accession>
<protein>
    <recommendedName>
        <fullName evidence="3">F-box domain-containing protein</fullName>
    </recommendedName>
</protein>
<reference evidence="1 2" key="1">
    <citation type="journal article" date="2015" name="Sci. Rep.">
        <title>Chromosome-level genome map provides insights into diverse defense mechanisms in the medicinal fungus Ganoderma sinense.</title>
        <authorList>
            <person name="Zhu Y."/>
            <person name="Xu J."/>
            <person name="Sun C."/>
            <person name="Zhou S."/>
            <person name="Xu H."/>
            <person name="Nelson D.R."/>
            <person name="Qian J."/>
            <person name="Song J."/>
            <person name="Luo H."/>
            <person name="Xiang L."/>
            <person name="Li Y."/>
            <person name="Xu Z."/>
            <person name="Ji A."/>
            <person name="Wang L."/>
            <person name="Lu S."/>
            <person name="Hayward A."/>
            <person name="Sun W."/>
            <person name="Li X."/>
            <person name="Schwartz D.C."/>
            <person name="Wang Y."/>
            <person name="Chen S."/>
        </authorList>
    </citation>
    <scope>NUCLEOTIDE SEQUENCE [LARGE SCALE GENOMIC DNA]</scope>
    <source>
        <strain evidence="1 2">ZZ0214-1</strain>
    </source>
</reference>
<dbReference type="SUPFAM" id="SSF52047">
    <property type="entry name" value="RNI-like"/>
    <property type="match status" value="1"/>
</dbReference>
<sequence length="569" mass="64594">MRTLCPFDKGLLRLINTPSLRELDITVTEVSEDELELFKRALADHLSMQRLETLSLKASNSAPFLDVELLSRLRHLRYLKLDCSRPIELARPIEFSRLRHLAALPNLERLTICLHSWKRLDLPTPITFSALRSFEMSCYEYGVIGNLLAHVEFPCLHTFSVFETHDESHNLSQKLTNHLRTLVVKCPSLTTFRWSSKQATARGFGYLGSRQAVVPLAGLISPLLAHRALRHFSLSFRGPIVPHTPADLRMMAEAWPDLETFNLGDEVDEGYDWAERFRVPVVHFDPSAVIVGEWGHRPPAPHWLDELLVQGVVVPCSRGDRSEDDEDRRREDVVRFRRGTINGFGALGILLAHVDAPRLLGFSISELHSDFFTMSKELPDHLHTLLAKYPSLTAFEWDSTQDSELKRGYIGDRRANAPLADLVAPLLSHREMQSFTVRLDGPLVPYSPADFRAFAEAWPGLKTFLPYTNYDDSVRNGVQQRADVESVVAFARHCPSLRSLDIPRVVQFESDPSVDSVRLPSAPHCLQELCVYSVRLPGESSEVSRHSEFAGQFRGLMMKIFPHAIHRIY</sequence>
<dbReference type="AlphaFoldDB" id="A0A2G8RWB6"/>
<dbReference type="InterPro" id="IPR032675">
    <property type="entry name" value="LRR_dom_sf"/>
</dbReference>
<dbReference type="OrthoDB" id="2743820at2759"/>
<keyword evidence="2" id="KW-1185">Reference proteome</keyword>
<evidence type="ECO:0000313" key="1">
    <source>
        <dbReference type="EMBL" id="PIL25787.1"/>
    </source>
</evidence>